<proteinExistence type="inferred from homology"/>
<name>A0A0C4EB00_MAGP6</name>
<evidence type="ECO:0000313" key="8">
    <source>
        <dbReference type="Proteomes" id="UP000011715"/>
    </source>
</evidence>
<dbReference type="OMA" id="AMTLWHA"/>
<feature type="domain" description="Glucose-methanol-choline oxidoreductase N-terminal" evidence="4">
    <location>
        <begin position="48"/>
        <end position="181"/>
    </location>
</feature>
<dbReference type="VEuPathDB" id="FungiDB:MAPG_09840"/>
<keyword evidence="3" id="KW-0732">Signal</keyword>
<keyword evidence="8" id="KW-1185">Reference proteome</keyword>
<evidence type="ECO:0000256" key="1">
    <source>
        <dbReference type="ARBA" id="ARBA00010790"/>
    </source>
</evidence>
<dbReference type="SUPFAM" id="SSF51905">
    <property type="entry name" value="FAD/NAD(P)-binding domain"/>
    <property type="match status" value="1"/>
</dbReference>
<dbReference type="Gene3D" id="3.50.50.60">
    <property type="entry name" value="FAD/NAD(P)-binding domain"/>
    <property type="match status" value="2"/>
</dbReference>
<feature type="domain" description="Glucose-methanol-choline oxidoreductase C-terminal" evidence="5">
    <location>
        <begin position="191"/>
        <end position="294"/>
    </location>
</feature>
<evidence type="ECO:0000256" key="2">
    <source>
        <dbReference type="ARBA" id="ARBA00023180"/>
    </source>
</evidence>
<evidence type="ECO:0000259" key="4">
    <source>
        <dbReference type="Pfam" id="PF00732"/>
    </source>
</evidence>
<dbReference type="Proteomes" id="UP000011715">
    <property type="component" value="Unassembled WGS sequence"/>
</dbReference>
<dbReference type="Pfam" id="PF05199">
    <property type="entry name" value="GMC_oxred_C"/>
    <property type="match status" value="1"/>
</dbReference>
<dbReference type="PANTHER" id="PTHR11552">
    <property type="entry name" value="GLUCOSE-METHANOL-CHOLINE GMC OXIDOREDUCTASE"/>
    <property type="match status" value="1"/>
</dbReference>
<dbReference type="EMBL" id="ADBL01002522">
    <property type="status" value="NOT_ANNOTATED_CDS"/>
    <property type="molecule type" value="Genomic_DNA"/>
</dbReference>
<dbReference type="AlphaFoldDB" id="A0A0C4EB00"/>
<gene>
    <name evidence="6" type="ORF">MAPG_09840</name>
</gene>
<evidence type="ECO:0000256" key="3">
    <source>
        <dbReference type="SAM" id="SignalP"/>
    </source>
</evidence>
<sequence>MFFPAVFFPLLAALAAATPLRDPDAHLHQEERRQLDGLAGEEGVDAVFDYVIVGGGTAGLTLANRLSANGSLTVAVVEGGTFYQTANALLGQTPAGDVMFVASNPNDTKRPVDWNIVTEPQEGLGGRRLFYARGKCLGGSSARNFMIYQRGTKQSYQKWADAVGDQSYSWDRLLPYFQRSVQFHPPGCVALAAYRRVRAAFATVAMRPILAGDVESYPGLGVKTDEQLLGAIRDSAMTLWHASCTCRMGRVDDPNAVVDSAARVIGVKGLRVVDASSFALLPPGHPQSTIYALAEKIADHILTDGTGTGR</sequence>
<dbReference type="PANTHER" id="PTHR11552:SF138">
    <property type="entry name" value="DEHYDROGENASE PKFF-RELATED"/>
    <property type="match status" value="1"/>
</dbReference>
<dbReference type="EMBL" id="ADBL01002523">
    <property type="status" value="NOT_ANNOTATED_CDS"/>
    <property type="molecule type" value="Genomic_DNA"/>
</dbReference>
<feature type="chain" id="PRO_5009386024" description="Glucose-methanol-choline oxidoreductase N-terminal domain-containing protein" evidence="3">
    <location>
        <begin position="18"/>
        <end position="310"/>
    </location>
</feature>
<reference evidence="6" key="3">
    <citation type="submission" date="2011-03" db="EMBL/GenBank/DDBJ databases">
        <title>Annotation of Magnaporthe poae ATCC 64411.</title>
        <authorList>
            <person name="Ma L.-J."/>
            <person name="Dead R."/>
            <person name="Young S.K."/>
            <person name="Zeng Q."/>
            <person name="Gargeya S."/>
            <person name="Fitzgerald M."/>
            <person name="Haas B."/>
            <person name="Abouelleil A."/>
            <person name="Alvarado L."/>
            <person name="Arachchi H.M."/>
            <person name="Berlin A."/>
            <person name="Brown A."/>
            <person name="Chapman S.B."/>
            <person name="Chen Z."/>
            <person name="Dunbar C."/>
            <person name="Freedman E."/>
            <person name="Gearin G."/>
            <person name="Gellesch M."/>
            <person name="Goldberg J."/>
            <person name="Griggs A."/>
            <person name="Gujja S."/>
            <person name="Heiman D."/>
            <person name="Howarth C."/>
            <person name="Larson L."/>
            <person name="Lui A."/>
            <person name="MacDonald P.J.P."/>
            <person name="Mehta T."/>
            <person name="Montmayeur A."/>
            <person name="Murphy C."/>
            <person name="Neiman D."/>
            <person name="Pearson M."/>
            <person name="Priest M."/>
            <person name="Roberts A."/>
            <person name="Saif S."/>
            <person name="Shea T."/>
            <person name="Shenoy N."/>
            <person name="Sisk P."/>
            <person name="Stolte C."/>
            <person name="Sykes S."/>
            <person name="Yandava C."/>
            <person name="Wortman J."/>
            <person name="Nusbaum C."/>
            <person name="Birren B."/>
        </authorList>
    </citation>
    <scope>NUCLEOTIDE SEQUENCE</scope>
    <source>
        <strain evidence="6">ATCC 64411</strain>
    </source>
</reference>
<dbReference type="InterPro" id="IPR000172">
    <property type="entry name" value="GMC_OxRdtase_N"/>
</dbReference>
<evidence type="ECO:0000313" key="6">
    <source>
        <dbReference type="EMBL" id="KLU91319.1"/>
    </source>
</evidence>
<comment type="similarity">
    <text evidence="1">Belongs to the GMC oxidoreductase family.</text>
</comment>
<feature type="signal peptide" evidence="3">
    <location>
        <begin position="1"/>
        <end position="17"/>
    </location>
</feature>
<dbReference type="EnsemblFungi" id="MAPG_09840T0">
    <property type="protein sequence ID" value="MAPG_09840T0"/>
    <property type="gene ID" value="MAPG_09840"/>
</dbReference>
<protein>
    <recommendedName>
        <fullName evidence="9">Glucose-methanol-choline oxidoreductase N-terminal domain-containing protein</fullName>
    </recommendedName>
</protein>
<dbReference type="GO" id="GO:0044550">
    <property type="term" value="P:secondary metabolite biosynthetic process"/>
    <property type="evidence" value="ECO:0007669"/>
    <property type="project" value="TreeGrafter"/>
</dbReference>
<reference evidence="6" key="2">
    <citation type="submission" date="2010-05" db="EMBL/GenBank/DDBJ databases">
        <title>The Genome Sequence of Magnaporthe poae strain ATCC 64411.</title>
        <authorList>
            <consortium name="The Broad Institute Genome Sequencing Platform"/>
            <consortium name="Broad Institute Genome Sequencing Center for Infectious Disease"/>
            <person name="Ma L.-J."/>
            <person name="Dead R."/>
            <person name="Young S."/>
            <person name="Zeng Q."/>
            <person name="Koehrsen M."/>
            <person name="Alvarado L."/>
            <person name="Berlin A."/>
            <person name="Chapman S.B."/>
            <person name="Chen Z."/>
            <person name="Freedman E."/>
            <person name="Gellesch M."/>
            <person name="Goldberg J."/>
            <person name="Griggs A."/>
            <person name="Gujja S."/>
            <person name="Heilman E.R."/>
            <person name="Heiman D."/>
            <person name="Hepburn T."/>
            <person name="Howarth C."/>
            <person name="Jen D."/>
            <person name="Larson L."/>
            <person name="Mehta T."/>
            <person name="Neiman D."/>
            <person name="Pearson M."/>
            <person name="Roberts A."/>
            <person name="Saif S."/>
            <person name="Shea T."/>
            <person name="Shenoy N."/>
            <person name="Sisk P."/>
            <person name="Stolte C."/>
            <person name="Sykes S."/>
            <person name="Walk T."/>
            <person name="White J."/>
            <person name="Yandava C."/>
            <person name="Haas B."/>
            <person name="Nusbaum C."/>
            <person name="Birren B."/>
        </authorList>
    </citation>
    <scope>NUCLEOTIDE SEQUENCE</scope>
    <source>
        <strain evidence="6">ATCC 64411</strain>
    </source>
</reference>
<dbReference type="InterPro" id="IPR007867">
    <property type="entry name" value="GMC_OxRtase_C"/>
</dbReference>
<dbReference type="EMBL" id="GL876977">
    <property type="protein sequence ID" value="KLU91319.1"/>
    <property type="molecule type" value="Genomic_DNA"/>
</dbReference>
<dbReference type="InterPro" id="IPR036188">
    <property type="entry name" value="FAD/NAD-bd_sf"/>
</dbReference>
<dbReference type="GO" id="GO:0016614">
    <property type="term" value="F:oxidoreductase activity, acting on CH-OH group of donors"/>
    <property type="evidence" value="ECO:0007669"/>
    <property type="project" value="InterPro"/>
</dbReference>
<keyword evidence="2" id="KW-0325">Glycoprotein</keyword>
<dbReference type="InterPro" id="IPR012132">
    <property type="entry name" value="GMC_OxRdtase"/>
</dbReference>
<dbReference type="Gene3D" id="3.30.560.10">
    <property type="entry name" value="Glucose Oxidase, domain 3"/>
    <property type="match status" value="2"/>
</dbReference>
<dbReference type="GO" id="GO:0050660">
    <property type="term" value="F:flavin adenine dinucleotide binding"/>
    <property type="evidence" value="ECO:0007669"/>
    <property type="project" value="InterPro"/>
</dbReference>
<dbReference type="OrthoDB" id="269227at2759"/>
<evidence type="ECO:0000259" key="5">
    <source>
        <dbReference type="Pfam" id="PF05199"/>
    </source>
</evidence>
<dbReference type="STRING" id="644358.A0A0C4EB00"/>
<reference evidence="8" key="1">
    <citation type="submission" date="2010-05" db="EMBL/GenBank/DDBJ databases">
        <title>The genome sequence of Magnaporthe poae strain ATCC 64411.</title>
        <authorList>
            <person name="Ma L.-J."/>
            <person name="Dead R."/>
            <person name="Young S."/>
            <person name="Zeng Q."/>
            <person name="Koehrsen M."/>
            <person name="Alvarado L."/>
            <person name="Berlin A."/>
            <person name="Chapman S.B."/>
            <person name="Chen Z."/>
            <person name="Freedman E."/>
            <person name="Gellesch M."/>
            <person name="Goldberg J."/>
            <person name="Griggs A."/>
            <person name="Gujja S."/>
            <person name="Heilman E.R."/>
            <person name="Heiman D."/>
            <person name="Hepburn T."/>
            <person name="Howarth C."/>
            <person name="Jen D."/>
            <person name="Larson L."/>
            <person name="Mehta T."/>
            <person name="Neiman D."/>
            <person name="Pearson M."/>
            <person name="Roberts A."/>
            <person name="Saif S."/>
            <person name="Shea T."/>
            <person name="Shenoy N."/>
            <person name="Sisk P."/>
            <person name="Stolte C."/>
            <person name="Sykes S."/>
            <person name="Walk T."/>
            <person name="White J."/>
            <person name="Yandava C."/>
            <person name="Haas B."/>
            <person name="Nusbaum C."/>
            <person name="Birren B."/>
        </authorList>
    </citation>
    <scope>NUCLEOTIDE SEQUENCE [LARGE SCALE GENOMIC DNA]</scope>
    <source>
        <strain evidence="8">ATCC 64411 / 73-15</strain>
    </source>
</reference>
<accession>A0A0C4EB00</accession>
<dbReference type="eggNOG" id="KOG1238">
    <property type="taxonomic scope" value="Eukaryota"/>
</dbReference>
<reference evidence="7" key="5">
    <citation type="submission" date="2015-06" db="UniProtKB">
        <authorList>
            <consortium name="EnsemblFungi"/>
        </authorList>
    </citation>
    <scope>IDENTIFICATION</scope>
    <source>
        <strain evidence="7">ATCC 64411</strain>
    </source>
</reference>
<evidence type="ECO:0008006" key="9">
    <source>
        <dbReference type="Google" id="ProtNLM"/>
    </source>
</evidence>
<evidence type="ECO:0000313" key="7">
    <source>
        <dbReference type="EnsemblFungi" id="MAPG_09840T0"/>
    </source>
</evidence>
<organism evidence="7 8">
    <name type="scientific">Magnaporthiopsis poae (strain ATCC 64411 / 73-15)</name>
    <name type="common">Kentucky bluegrass fungus</name>
    <name type="synonym">Magnaporthe poae</name>
    <dbReference type="NCBI Taxonomy" id="644358"/>
    <lineage>
        <taxon>Eukaryota</taxon>
        <taxon>Fungi</taxon>
        <taxon>Dikarya</taxon>
        <taxon>Ascomycota</taxon>
        <taxon>Pezizomycotina</taxon>
        <taxon>Sordariomycetes</taxon>
        <taxon>Sordariomycetidae</taxon>
        <taxon>Magnaporthales</taxon>
        <taxon>Magnaporthaceae</taxon>
        <taxon>Magnaporthiopsis</taxon>
    </lineage>
</organism>
<reference evidence="7" key="4">
    <citation type="journal article" date="2015" name="G3 (Bethesda)">
        <title>Genome sequences of three phytopathogenic species of the Magnaporthaceae family of fungi.</title>
        <authorList>
            <person name="Okagaki L.H."/>
            <person name="Nunes C.C."/>
            <person name="Sailsbery J."/>
            <person name="Clay B."/>
            <person name="Brown D."/>
            <person name="John T."/>
            <person name="Oh Y."/>
            <person name="Young N."/>
            <person name="Fitzgerald M."/>
            <person name="Haas B.J."/>
            <person name="Zeng Q."/>
            <person name="Young S."/>
            <person name="Adiconis X."/>
            <person name="Fan L."/>
            <person name="Levin J.Z."/>
            <person name="Mitchell T.K."/>
            <person name="Okubara P.A."/>
            <person name="Farman M.L."/>
            <person name="Kohn L.M."/>
            <person name="Birren B."/>
            <person name="Ma L.-J."/>
            <person name="Dean R.A."/>
        </authorList>
    </citation>
    <scope>NUCLEOTIDE SEQUENCE</scope>
    <source>
        <strain evidence="7">ATCC 64411 / 73-15</strain>
    </source>
</reference>
<dbReference type="Pfam" id="PF00732">
    <property type="entry name" value="GMC_oxred_N"/>
    <property type="match status" value="1"/>
</dbReference>